<organism evidence="5 6">
    <name type="scientific">Sinomonas halotolerans</name>
    <dbReference type="NCBI Taxonomy" id="1644133"/>
    <lineage>
        <taxon>Bacteria</taxon>
        <taxon>Bacillati</taxon>
        <taxon>Actinomycetota</taxon>
        <taxon>Actinomycetes</taxon>
        <taxon>Micrococcales</taxon>
        <taxon>Micrococcaceae</taxon>
        <taxon>Sinomonas</taxon>
    </lineage>
</organism>
<evidence type="ECO:0000313" key="5">
    <source>
        <dbReference type="EMBL" id="MEN2745403.1"/>
    </source>
</evidence>
<feature type="transmembrane region" description="Helical" evidence="2">
    <location>
        <begin position="49"/>
        <end position="68"/>
    </location>
</feature>
<gene>
    <name evidence="5" type="ORF">ABCQ75_12780</name>
</gene>
<evidence type="ECO:0000259" key="3">
    <source>
        <dbReference type="Pfam" id="PF01757"/>
    </source>
</evidence>
<feature type="transmembrane region" description="Helical" evidence="2">
    <location>
        <begin position="194"/>
        <end position="212"/>
    </location>
</feature>
<feature type="transmembrane region" description="Helical" evidence="2">
    <location>
        <begin position="160"/>
        <end position="182"/>
    </location>
</feature>
<dbReference type="PANTHER" id="PTHR23028:SF53">
    <property type="entry name" value="ACYL_TRANSF_3 DOMAIN-CONTAINING PROTEIN"/>
    <property type="match status" value="1"/>
</dbReference>
<feature type="transmembrane region" description="Helical" evidence="2">
    <location>
        <begin position="227"/>
        <end position="247"/>
    </location>
</feature>
<evidence type="ECO:0000259" key="4">
    <source>
        <dbReference type="Pfam" id="PF19040"/>
    </source>
</evidence>
<feature type="transmembrane region" description="Helical" evidence="2">
    <location>
        <begin position="96"/>
        <end position="115"/>
    </location>
</feature>
<feature type="transmembrane region" description="Helical" evidence="2">
    <location>
        <begin position="318"/>
        <end position="337"/>
    </location>
</feature>
<accession>A0ABU9X1S1</accession>
<dbReference type="GO" id="GO:0016746">
    <property type="term" value="F:acyltransferase activity"/>
    <property type="evidence" value="ECO:0007669"/>
    <property type="project" value="UniProtKB-KW"/>
</dbReference>
<name>A0ABU9X1S1_9MICC</name>
<evidence type="ECO:0000313" key="6">
    <source>
        <dbReference type="Proteomes" id="UP001422074"/>
    </source>
</evidence>
<dbReference type="Pfam" id="PF19040">
    <property type="entry name" value="SGNH"/>
    <property type="match status" value="1"/>
</dbReference>
<feature type="transmembrane region" description="Helical" evidence="2">
    <location>
        <begin position="343"/>
        <end position="362"/>
    </location>
</feature>
<evidence type="ECO:0000256" key="1">
    <source>
        <dbReference type="SAM" id="MobiDB-lite"/>
    </source>
</evidence>
<feature type="transmembrane region" description="Helical" evidence="2">
    <location>
        <begin position="26"/>
        <end position="43"/>
    </location>
</feature>
<dbReference type="Pfam" id="PF01757">
    <property type="entry name" value="Acyl_transf_3"/>
    <property type="match status" value="1"/>
</dbReference>
<dbReference type="PANTHER" id="PTHR23028">
    <property type="entry name" value="ACETYLTRANSFERASE"/>
    <property type="match status" value="1"/>
</dbReference>
<dbReference type="Proteomes" id="UP001422074">
    <property type="component" value="Unassembled WGS sequence"/>
</dbReference>
<feature type="compositionally biased region" description="Basic and acidic residues" evidence="1">
    <location>
        <begin position="648"/>
        <end position="663"/>
    </location>
</feature>
<reference evidence="5 6" key="1">
    <citation type="submission" date="2024-05" db="EMBL/GenBank/DDBJ databases">
        <title>Sinomonas sp. nov., isolated from a waste landfill.</title>
        <authorList>
            <person name="Zhao Y."/>
        </authorList>
    </citation>
    <scope>NUCLEOTIDE SEQUENCE [LARGE SCALE GENOMIC DNA]</scope>
    <source>
        <strain evidence="5 6">CCTCC AB2014300</strain>
    </source>
</reference>
<keyword evidence="2" id="KW-0812">Transmembrane</keyword>
<evidence type="ECO:0000256" key="2">
    <source>
        <dbReference type="SAM" id="Phobius"/>
    </source>
</evidence>
<keyword evidence="6" id="KW-1185">Reference proteome</keyword>
<keyword evidence="2" id="KW-0472">Membrane</keyword>
<sequence>MAAVAGHATTAAQPSRLPGRGYRTEIQGLRALAVLMVVAYHVWLGRVSGGVDVFLFVSAFLITGQFVGRYGRDSRQTPAEHAIGLVRHWLHLFKRLLPAVVVVVFAILAAGAVILPETRWKQLADHALASAAYAQNWLLASESVDYYAQQSSTASPFQHFWSLSIQGQVFILWPLALVAVAWASRRFGLDYRGMLLLLFAGVFAASFAFSVWETGADQAYAYFDTRARLWEFALGSLLALVLPAFALPRWFRVLLGWAGVAAMLACGIVLQVDQAFPGYVALWPTLSAAAVIVAGATGSRAGADRFLSARPLVRLGDISYALYLWHWPVLVLGLAWAGADDAGWLGGLAVVAVSLVLAAVTTRCVEKPLRTLPALEKGLVRPAAAIAVSLALVAVPALVWKTAVVRDAAERADAAGPEFPGAESVFGQPTPEVERFAPALGDLEPQWPEFAECTGDPELDTRFCSNGVTDPARTVLVLGSSHPYTWATPLLNLAAQHGWRVETATRGRCPLTRGADPDPFVPADCADWQQERVQEAIADPPDVVVTTSTRAAHAGRPGEYLDSGWADLVGQLDRAGIPVVAIRDNPRALDRTVFGAECVAAHLDDPSVCTIPRGEAYAEADPAAPLRPPAAHLVPGLQRRALPGRHVPLGDRERRGLQGREPPEQGVPQHAHA</sequence>
<dbReference type="EMBL" id="JBDFRB010000012">
    <property type="protein sequence ID" value="MEN2745403.1"/>
    <property type="molecule type" value="Genomic_DNA"/>
</dbReference>
<dbReference type="InterPro" id="IPR002656">
    <property type="entry name" value="Acyl_transf_3_dom"/>
</dbReference>
<dbReference type="InterPro" id="IPR050879">
    <property type="entry name" value="Acyltransferase_3"/>
</dbReference>
<feature type="transmembrane region" description="Helical" evidence="2">
    <location>
        <begin position="254"/>
        <end position="272"/>
    </location>
</feature>
<feature type="transmembrane region" description="Helical" evidence="2">
    <location>
        <begin position="383"/>
        <end position="400"/>
    </location>
</feature>
<keyword evidence="2" id="KW-1133">Transmembrane helix</keyword>
<proteinExistence type="predicted"/>
<feature type="transmembrane region" description="Helical" evidence="2">
    <location>
        <begin position="278"/>
        <end position="297"/>
    </location>
</feature>
<keyword evidence="5" id="KW-0808">Transferase</keyword>
<feature type="region of interest" description="Disordered" evidence="1">
    <location>
        <begin position="642"/>
        <end position="673"/>
    </location>
</feature>
<feature type="domain" description="Acyltransferase 3" evidence="3">
    <location>
        <begin position="25"/>
        <end position="362"/>
    </location>
</feature>
<protein>
    <submittedName>
        <fullName evidence="5">Acyltransferase family protein</fullName>
    </submittedName>
</protein>
<feature type="domain" description="SGNH" evidence="4">
    <location>
        <begin position="453"/>
        <end position="624"/>
    </location>
</feature>
<keyword evidence="5" id="KW-0012">Acyltransferase</keyword>
<dbReference type="InterPro" id="IPR043968">
    <property type="entry name" value="SGNH"/>
</dbReference>
<comment type="caution">
    <text evidence="5">The sequence shown here is derived from an EMBL/GenBank/DDBJ whole genome shotgun (WGS) entry which is preliminary data.</text>
</comment>